<accession>A0A067ZKK2</accession>
<sequence length="63" mass="7538">MKSFKERLELLDLALSRETPESLAEKFQSYGYNYSADDIMNEVPEICWQTCYWNNDQKVQRVL</sequence>
<dbReference type="KEGG" id="vg:20284399"/>
<reference evidence="1 2" key="1">
    <citation type="journal article" date="2014" name="Vet. Microbiol.">
        <title>A cocktail of in vitro efficient phages is not a guarantee for in vivo therapeutic results against avian colibacillosis.</title>
        <authorList>
            <person name="Tsonos J."/>
            <person name="Oosterik L.H."/>
            <person name="Tuntufye H.N."/>
            <person name="Klumpp J."/>
            <person name="Butaye P."/>
            <person name="De Greve H."/>
            <person name="Hernalsteens J.P."/>
            <person name="Lavigne R."/>
            <person name="Goddeeris B.M."/>
        </authorList>
    </citation>
    <scope>NUCLEOTIDE SEQUENCE [LARGE SCALE GENOMIC DNA]</scope>
</reference>
<proteinExistence type="predicted"/>
<dbReference type="EMBL" id="KF562341">
    <property type="protein sequence ID" value="AHV82952.1"/>
    <property type="molecule type" value="Genomic_DNA"/>
</dbReference>
<organism evidence="1 2">
    <name type="scientific">Escherichia phage vB_EcoM_PhAPEC2</name>
    <dbReference type="NCBI Taxonomy" id="1391224"/>
    <lineage>
        <taxon>Viruses</taxon>
        <taxon>Duplodnaviria</taxon>
        <taxon>Heunggongvirae</taxon>
        <taxon>Uroviricota</taxon>
        <taxon>Caudoviricetes</taxon>
        <taxon>Pantevenvirales</taxon>
        <taxon>Straboviridae</taxon>
        <taxon>Tevenvirinae</taxon>
        <taxon>Mosigvirus</taxon>
        <taxon>Mosigvirus phapec2</taxon>
    </lineage>
</organism>
<dbReference type="Proteomes" id="UP000027388">
    <property type="component" value="Segment"/>
</dbReference>
<evidence type="ECO:0000313" key="2">
    <source>
        <dbReference type="Proteomes" id="UP000027388"/>
    </source>
</evidence>
<protein>
    <submittedName>
        <fullName evidence="1">Uncharacterized protein</fullName>
    </submittedName>
</protein>
<gene>
    <name evidence="1" type="ORF">PhAPEC2_243</name>
</gene>
<keyword evidence="2" id="KW-1185">Reference proteome</keyword>
<name>A0A067ZKK2_9CAUD</name>
<dbReference type="GeneID" id="20284399"/>
<dbReference type="RefSeq" id="YP_009056835.1">
    <property type="nucleotide sequence ID" value="NC_024794.1"/>
</dbReference>
<evidence type="ECO:0000313" key="1">
    <source>
        <dbReference type="EMBL" id="AHV82952.1"/>
    </source>
</evidence>